<keyword evidence="3" id="KW-1185">Reference proteome</keyword>
<protein>
    <recommendedName>
        <fullName evidence="4">Secreted protein</fullName>
    </recommendedName>
</protein>
<feature type="chain" id="PRO_5039120266" description="Secreted protein" evidence="1">
    <location>
        <begin position="24"/>
        <end position="429"/>
    </location>
</feature>
<keyword evidence="1" id="KW-0732">Signal</keyword>
<sequence length="429" mass="45103">MTRPRCRFPSVALVGALSLVLTAALLPTVGDVPANAAAGGPITIAAAGGPTTLAAAPGAERWNVDLSVVDRDDVNVRRTATGLRLRTARPTGRSAHSPHSAVAEGMLLSTSRTLARPATRVRAEITASVPAGATVEAQVRGWRAAGWTEWRAATAGAVFDRPVTQVQARVVLTAPSGGATATVRGVQLTADAAAAVSAATPGRTYRVYATRIGLVGELTANGRTVQPRDHFAALPSRRGLSPLNTGDYTVRVCTTSGSRCEYAPVWDVGPWNTRDDYWNLSAVRENWKDLPQGRPEAQAAYQSGYNGGRDQFGRTVLNPAGIDLADGTFWDGLQLTTNAWVDVAYLWTGGGPRGVVGDGPLNIRAGASTSYAIRGLAARFAHVPIQCYVIGQSVAGPYRTTTRWNRLATGQYVSHAYISGVYGGSVPVC</sequence>
<dbReference type="AlphaFoldDB" id="A0A318NF50"/>
<evidence type="ECO:0008006" key="4">
    <source>
        <dbReference type="Google" id="ProtNLM"/>
    </source>
</evidence>
<dbReference type="OrthoDB" id="3734014at2"/>
<evidence type="ECO:0000313" key="2">
    <source>
        <dbReference type="EMBL" id="PYC66432.1"/>
    </source>
</evidence>
<dbReference type="EMBL" id="PYBV01000034">
    <property type="protein sequence ID" value="PYC66432.1"/>
    <property type="molecule type" value="Genomic_DNA"/>
</dbReference>
<dbReference type="RefSeq" id="WP_110566167.1">
    <property type="nucleotide sequence ID" value="NZ_PYBV01000034.1"/>
</dbReference>
<evidence type="ECO:0000313" key="3">
    <source>
        <dbReference type="Proteomes" id="UP000248333"/>
    </source>
</evidence>
<evidence type="ECO:0000256" key="1">
    <source>
        <dbReference type="SAM" id="SignalP"/>
    </source>
</evidence>
<reference evidence="2 3" key="1">
    <citation type="submission" date="2018-03" db="EMBL/GenBank/DDBJ databases">
        <title>Bioinformatic expansion and discovery of thiopeptide antibiotics.</title>
        <authorList>
            <person name="Schwalen C.J."/>
            <person name="Hudson G.A."/>
            <person name="Mitchell D.A."/>
        </authorList>
    </citation>
    <scope>NUCLEOTIDE SEQUENCE [LARGE SCALE GENOMIC DNA]</scope>
    <source>
        <strain evidence="2 3">NRRL 8041</strain>
    </source>
</reference>
<dbReference type="Proteomes" id="UP000248333">
    <property type="component" value="Unassembled WGS sequence"/>
</dbReference>
<accession>A0A318NF50</accession>
<name>A0A318NF50_9ACTN</name>
<organism evidence="2 3">
    <name type="scientific">Micromonospora arborensis</name>
    <dbReference type="NCBI Taxonomy" id="2116518"/>
    <lineage>
        <taxon>Bacteria</taxon>
        <taxon>Bacillati</taxon>
        <taxon>Actinomycetota</taxon>
        <taxon>Actinomycetes</taxon>
        <taxon>Micromonosporales</taxon>
        <taxon>Micromonosporaceae</taxon>
        <taxon>Micromonospora</taxon>
    </lineage>
</organism>
<gene>
    <name evidence="2" type="ORF">C7C45_25105</name>
</gene>
<proteinExistence type="predicted"/>
<comment type="caution">
    <text evidence="2">The sequence shown here is derived from an EMBL/GenBank/DDBJ whole genome shotgun (WGS) entry which is preliminary data.</text>
</comment>
<feature type="signal peptide" evidence="1">
    <location>
        <begin position="1"/>
        <end position="23"/>
    </location>
</feature>